<evidence type="ECO:0000313" key="2">
    <source>
        <dbReference type="Proteomes" id="UP001210978"/>
    </source>
</evidence>
<reference evidence="1 2" key="1">
    <citation type="submission" date="2023-01" db="EMBL/GenBank/DDBJ databases">
        <title>Complete genome of Chryseobacterium camelliae VAN22-5A.</title>
        <authorList>
            <person name="Zong G."/>
            <person name="Cao G."/>
        </authorList>
    </citation>
    <scope>NUCLEOTIDE SEQUENCE [LARGE SCALE GENOMIC DNA]</scope>
    <source>
        <strain evidence="1 2">VAN22-5A</strain>
    </source>
</reference>
<evidence type="ECO:0000313" key="1">
    <source>
        <dbReference type="EMBL" id="WBV60237.1"/>
    </source>
</evidence>
<accession>A0ABY7QMM7</accession>
<keyword evidence="2" id="KW-1185">Reference proteome</keyword>
<name>A0ABY7QMM7_9FLAO</name>
<dbReference type="Proteomes" id="UP001210978">
    <property type="component" value="Chromosome"/>
</dbReference>
<sequence>MTKKDKIYEEWEKVGIKAPANINGWIPQSVAHTAILKNDYEIEFDYKIIGRITYARLKTLNNIEHDDNYTK</sequence>
<organism evidence="1 2">
    <name type="scientific">Chryseobacterium camelliae</name>
    <dbReference type="NCBI Taxonomy" id="1265445"/>
    <lineage>
        <taxon>Bacteria</taxon>
        <taxon>Pseudomonadati</taxon>
        <taxon>Bacteroidota</taxon>
        <taxon>Flavobacteriia</taxon>
        <taxon>Flavobacteriales</taxon>
        <taxon>Weeksellaceae</taxon>
        <taxon>Chryseobacterium group</taxon>
        <taxon>Chryseobacterium</taxon>
    </lineage>
</organism>
<dbReference type="RefSeq" id="WP_271148573.1">
    <property type="nucleotide sequence ID" value="NZ_CP115859.1"/>
</dbReference>
<proteinExistence type="predicted"/>
<protein>
    <submittedName>
        <fullName evidence="1">Uncharacterized protein</fullName>
    </submittedName>
</protein>
<gene>
    <name evidence="1" type="ORF">PFY12_14510</name>
</gene>
<dbReference type="EMBL" id="CP115859">
    <property type="protein sequence ID" value="WBV60237.1"/>
    <property type="molecule type" value="Genomic_DNA"/>
</dbReference>